<feature type="domain" description="DUF7348" evidence="3">
    <location>
        <begin position="5"/>
        <end position="66"/>
    </location>
</feature>
<dbReference type="Gene3D" id="3.30.1360.190">
    <property type="match status" value="1"/>
</dbReference>
<keyword evidence="5" id="KW-1185">Reference proteome</keyword>
<evidence type="ECO:0000313" key="5">
    <source>
        <dbReference type="Proteomes" id="UP000244727"/>
    </source>
</evidence>
<dbReference type="Pfam" id="PF18009">
    <property type="entry name" value="Fer4_23"/>
    <property type="match status" value="1"/>
</dbReference>
<evidence type="ECO:0000259" key="2">
    <source>
        <dbReference type="Pfam" id="PF18069"/>
    </source>
</evidence>
<dbReference type="Pfam" id="PF18069">
    <property type="entry name" value="DR2241"/>
    <property type="match status" value="1"/>
</dbReference>
<feature type="domain" description="DR2241 stabilising" evidence="2">
    <location>
        <begin position="94"/>
        <end position="193"/>
    </location>
</feature>
<proteinExistence type="predicted"/>
<protein>
    <recommendedName>
        <fullName evidence="6">DR2241 stabilising domain-containing protein</fullName>
    </recommendedName>
</protein>
<dbReference type="RefSeq" id="WP_108380752.1">
    <property type="nucleotide sequence ID" value="NZ_CP028858.1"/>
</dbReference>
<dbReference type="InterPro" id="IPR055772">
    <property type="entry name" value="DUF7348"/>
</dbReference>
<gene>
    <name evidence="4" type="ORF">HARCEL1_00930</name>
</gene>
<dbReference type="Pfam" id="PF24039">
    <property type="entry name" value="DUF7348"/>
    <property type="match status" value="1"/>
</dbReference>
<accession>A0A2R4WXW3</accession>
<name>A0A2R4WXW3_9EURY</name>
<organism evidence="4 5">
    <name type="scientific">Halococcoides cellulosivorans</name>
    <dbReference type="NCBI Taxonomy" id="1679096"/>
    <lineage>
        <taxon>Archaea</taxon>
        <taxon>Methanobacteriati</taxon>
        <taxon>Methanobacteriota</taxon>
        <taxon>Stenosarchaea group</taxon>
        <taxon>Halobacteria</taxon>
        <taxon>Halobacteriales</taxon>
        <taxon>Haloarculaceae</taxon>
        <taxon>Halococcoides</taxon>
    </lineage>
</organism>
<reference evidence="4 5" key="1">
    <citation type="submission" date="2018-04" db="EMBL/GenBank/DDBJ databases">
        <title>Halococcoides cellulosivorans gen. nov., sp. nov., an extremely halophilic cellulose-utilizing haloarchaeon from hypersaline lakes.</title>
        <authorList>
            <person name="Sorokin D.Y."/>
            <person name="Toshchakov S.V."/>
            <person name="Samarov N.I."/>
            <person name="Korzhenkov A."/>
            <person name="Kublanov I.V."/>
        </authorList>
    </citation>
    <scope>NUCLEOTIDE SEQUENCE [LARGE SCALE GENOMIC DNA]</scope>
    <source>
        <strain evidence="4 5">HArcel1</strain>
    </source>
</reference>
<evidence type="ECO:0000313" key="4">
    <source>
        <dbReference type="EMBL" id="AWB26383.1"/>
    </source>
</evidence>
<dbReference type="EMBL" id="CP028858">
    <property type="protein sequence ID" value="AWB26383.1"/>
    <property type="molecule type" value="Genomic_DNA"/>
</dbReference>
<evidence type="ECO:0000259" key="1">
    <source>
        <dbReference type="Pfam" id="PF18009"/>
    </source>
</evidence>
<dbReference type="GeneID" id="36511027"/>
<dbReference type="AlphaFoldDB" id="A0A2R4WXW3"/>
<evidence type="ECO:0000259" key="3">
    <source>
        <dbReference type="Pfam" id="PF24039"/>
    </source>
</evidence>
<dbReference type="KEGG" id="harc:HARCEL1_00930"/>
<dbReference type="InterPro" id="IPR041181">
    <property type="entry name" value="DR2241_middle"/>
</dbReference>
<dbReference type="Gene3D" id="3.30.70.2320">
    <property type="match status" value="1"/>
</dbReference>
<evidence type="ECO:0008006" key="6">
    <source>
        <dbReference type="Google" id="ProtNLM"/>
    </source>
</evidence>
<dbReference type="Proteomes" id="UP000244727">
    <property type="component" value="Chromosome"/>
</dbReference>
<feature type="domain" description="DR2241 4Fe-4S iron-sulfur cluster binding" evidence="1">
    <location>
        <begin position="194"/>
        <end position="274"/>
    </location>
</feature>
<dbReference type="InterPro" id="IPR041346">
    <property type="entry name" value="DR2241_Fer4"/>
</dbReference>
<sequence>MDESDLLAAADAGVACDGLRVERTDAGVTVETPDERHEGLSDADARAILAEHPRLVDNWAFWTDRAPDRDDYRAFLRWLEHADERALADRIGTTAREWGEVRVTTTVAADGTRTYSIRHRADADRDPATLEEIRDVEAADDLATTDADGQYRPLRTAPTLRDGWIAPDLDATSCPDLVATVYPATIANWYREREGELDVTHFDAAAARQSGIYAVVDDLDRAAIDWVASACCRDEMCLKRREWDAGEEDPIDVPRGDGEMPCREPCSLVVAAARAFTKQEQESPQTYEFELTPSEHETLLDCLDAVAADRSVRLADLGEGANRYRARYLQAKRFSASGPGDRAEHGHEDE</sequence>